<organism evidence="2 3">
    <name type="scientific">Streptomyces netropsis</name>
    <name type="common">Streptoverticillium netropsis</name>
    <dbReference type="NCBI Taxonomy" id="55404"/>
    <lineage>
        <taxon>Bacteria</taxon>
        <taxon>Bacillati</taxon>
        <taxon>Actinomycetota</taxon>
        <taxon>Actinomycetes</taxon>
        <taxon>Kitasatosporales</taxon>
        <taxon>Streptomycetaceae</taxon>
        <taxon>Streptomyces</taxon>
    </lineage>
</organism>
<evidence type="ECO:0000256" key="1">
    <source>
        <dbReference type="SAM" id="MobiDB-lite"/>
    </source>
</evidence>
<feature type="region of interest" description="Disordered" evidence="1">
    <location>
        <begin position="108"/>
        <end position="140"/>
    </location>
</feature>
<dbReference type="Proteomes" id="UP000556436">
    <property type="component" value="Unassembled WGS sequence"/>
</dbReference>
<proteinExistence type="predicted"/>
<sequence>MYRFRPRAPARRCTVIQRAASTSSTTADAAVTDSASPALLPEWCRRHDASSASVNAIPRACAYATSAYTRSCRGVRSSAAATGSHTNASSRAIGRTVRTADCPVPPGSVRRCERSSTTPSRPGRRSCVIPRSTDAADSPRYEPIVSVRAWQPSGRDANAFTFTYTDSATS</sequence>
<protein>
    <submittedName>
        <fullName evidence="2">Uncharacterized protein</fullName>
    </submittedName>
</protein>
<accession>A0A7W7LHS8</accession>
<comment type="caution">
    <text evidence="2">The sequence shown here is derived from an EMBL/GenBank/DDBJ whole genome shotgun (WGS) entry which is preliminary data.</text>
</comment>
<dbReference type="RefSeq" id="WP_229822842.1">
    <property type="nucleotide sequence ID" value="NZ_BMRW01000017.1"/>
</dbReference>
<evidence type="ECO:0000313" key="3">
    <source>
        <dbReference type="Proteomes" id="UP000556436"/>
    </source>
</evidence>
<keyword evidence="3" id="KW-1185">Reference proteome</keyword>
<dbReference type="AlphaFoldDB" id="A0A7W7LHS8"/>
<evidence type="ECO:0000313" key="2">
    <source>
        <dbReference type="EMBL" id="MBB4890442.1"/>
    </source>
</evidence>
<name>A0A7W7LHS8_STRNE</name>
<reference evidence="2 3" key="1">
    <citation type="submission" date="2020-08" db="EMBL/GenBank/DDBJ databases">
        <title>Genomic Encyclopedia of Type Strains, Phase III (KMG-III): the genomes of soil and plant-associated and newly described type strains.</title>
        <authorList>
            <person name="Whitman W."/>
        </authorList>
    </citation>
    <scope>NUCLEOTIDE SEQUENCE [LARGE SCALE GENOMIC DNA]</scope>
    <source>
        <strain evidence="2 3">CECT 3265</strain>
    </source>
</reference>
<gene>
    <name evidence="2" type="ORF">FHS38_006527</name>
</gene>
<dbReference type="EMBL" id="JACHJG010000019">
    <property type="protein sequence ID" value="MBB4890442.1"/>
    <property type="molecule type" value="Genomic_DNA"/>
</dbReference>